<dbReference type="RefSeq" id="WP_006309700.1">
    <property type="nucleotide sequence ID" value="NZ_ARZA01000078.1"/>
</dbReference>
<dbReference type="SUPFAM" id="SSF56112">
    <property type="entry name" value="Protein kinase-like (PK-like)"/>
    <property type="match status" value="1"/>
</dbReference>
<evidence type="ECO:0000259" key="2">
    <source>
        <dbReference type="PROSITE" id="PS50011"/>
    </source>
</evidence>
<feature type="transmembrane region" description="Helical" evidence="1">
    <location>
        <begin position="266"/>
        <end position="289"/>
    </location>
</feature>
<dbReference type="STRING" id="1304284.L21TH_0806"/>
<protein>
    <recommendedName>
        <fullName evidence="2">Protein kinase domain-containing protein</fullName>
    </recommendedName>
</protein>
<gene>
    <name evidence="3" type="ORF">L21TH_0806</name>
</gene>
<dbReference type="Pfam" id="PF00069">
    <property type="entry name" value="Pkinase"/>
    <property type="match status" value="1"/>
</dbReference>
<evidence type="ECO:0000256" key="1">
    <source>
        <dbReference type="SAM" id="Phobius"/>
    </source>
</evidence>
<dbReference type="OrthoDB" id="583109at2"/>
<dbReference type="PROSITE" id="PS50011">
    <property type="entry name" value="PROTEIN_KINASE_DOM"/>
    <property type="match status" value="1"/>
</dbReference>
<evidence type="ECO:0000313" key="4">
    <source>
        <dbReference type="Proteomes" id="UP000013378"/>
    </source>
</evidence>
<dbReference type="InterPro" id="IPR000719">
    <property type="entry name" value="Prot_kinase_dom"/>
</dbReference>
<keyword evidence="4" id="KW-1185">Reference proteome</keyword>
<dbReference type="InterPro" id="IPR011009">
    <property type="entry name" value="Kinase-like_dom_sf"/>
</dbReference>
<accession>R1AVB2</accession>
<dbReference type="PROSITE" id="PS00108">
    <property type="entry name" value="PROTEIN_KINASE_ST"/>
    <property type="match status" value="1"/>
</dbReference>
<reference evidence="3 4" key="1">
    <citation type="journal article" date="2015" name="Geomicrobiol. J.">
        <title>Caldisalinibacter kiritimatiensis gen. nov., sp. nov., a moderately thermohalophilic thiosulfate-reducing bacterium from a hypersaline microbial mat.</title>
        <authorList>
            <person name="Ben Hania W."/>
            <person name="Joseph M."/>
            <person name="Fiebig A."/>
            <person name="Bunk B."/>
            <person name="Klenk H.-P."/>
            <person name="Fardeau M.-L."/>
            <person name="Spring S."/>
        </authorList>
    </citation>
    <scope>NUCLEOTIDE SEQUENCE [LARGE SCALE GENOMIC DNA]</scope>
    <source>
        <strain evidence="3 4">L21-TH-D2</strain>
    </source>
</reference>
<dbReference type="AlphaFoldDB" id="R1AVB2"/>
<dbReference type="eggNOG" id="COG0515">
    <property type="taxonomic scope" value="Bacteria"/>
</dbReference>
<name>R1AVB2_9FIRM</name>
<comment type="caution">
    <text evidence="3">The sequence shown here is derived from an EMBL/GenBank/DDBJ whole genome shotgun (WGS) entry which is preliminary data.</text>
</comment>
<keyword evidence="1" id="KW-1133">Transmembrane helix</keyword>
<keyword evidence="1" id="KW-0812">Transmembrane</keyword>
<proteinExistence type="predicted"/>
<organism evidence="3 4">
    <name type="scientific">Caldisalinibacter kiritimatiensis</name>
    <dbReference type="NCBI Taxonomy" id="1304284"/>
    <lineage>
        <taxon>Bacteria</taxon>
        <taxon>Bacillati</taxon>
        <taxon>Bacillota</taxon>
        <taxon>Tissierellia</taxon>
        <taxon>Tissierellales</taxon>
        <taxon>Thermohalobacteraceae</taxon>
        <taxon>Caldisalinibacter</taxon>
    </lineage>
</organism>
<dbReference type="Proteomes" id="UP000013378">
    <property type="component" value="Unassembled WGS sequence"/>
</dbReference>
<dbReference type="GO" id="GO:0004672">
    <property type="term" value="F:protein kinase activity"/>
    <property type="evidence" value="ECO:0007669"/>
    <property type="project" value="InterPro"/>
</dbReference>
<keyword evidence="1" id="KW-0472">Membrane</keyword>
<dbReference type="PANTHER" id="PTHR24347">
    <property type="entry name" value="SERINE/THREONINE-PROTEIN KINASE"/>
    <property type="match status" value="1"/>
</dbReference>
<dbReference type="InterPro" id="IPR008271">
    <property type="entry name" value="Ser/Thr_kinase_AS"/>
</dbReference>
<dbReference type="SMART" id="SM00220">
    <property type="entry name" value="S_TKc"/>
    <property type="match status" value="1"/>
</dbReference>
<dbReference type="EMBL" id="ARZA01000078">
    <property type="protein sequence ID" value="EOD01138.1"/>
    <property type="molecule type" value="Genomic_DNA"/>
</dbReference>
<dbReference type="Gene3D" id="1.10.510.10">
    <property type="entry name" value="Transferase(Phosphotransferase) domain 1"/>
    <property type="match status" value="1"/>
</dbReference>
<dbReference type="GO" id="GO:0005524">
    <property type="term" value="F:ATP binding"/>
    <property type="evidence" value="ECO:0007669"/>
    <property type="project" value="InterPro"/>
</dbReference>
<sequence>MIGKVITGKWNNNKYKVLKEIGRGSIGVVYKVTDDNGNVKALKISKDFSSITREYNNIKRLKGYKFVPRVYELDDYKEGNNTFNFFVMEYIYGDDLKAFIKKHNFNEKDVLGIGIILLDILQKAYKEGCLYGDLKLENILIDKKNSRVMLVDFGGLIDKDKCLKEYTPTYNPTSWDIKSDIDKQATIIFSISMLMTSMILKKEFSPFKYTLKDVISIVKALKVNEKLKKTIIKGLNVKYKSIRVFKNDLKMVLDCLKSNKNTRAHFIDAVDIFLISSICFFVFVIVIVFTRV</sequence>
<evidence type="ECO:0000313" key="3">
    <source>
        <dbReference type="EMBL" id="EOD01138.1"/>
    </source>
</evidence>
<feature type="domain" description="Protein kinase" evidence="2">
    <location>
        <begin position="15"/>
        <end position="274"/>
    </location>
</feature>